<organism evidence="2 3">
    <name type="scientific">Vanilla planifolia</name>
    <name type="common">Vanilla</name>
    <dbReference type="NCBI Taxonomy" id="51239"/>
    <lineage>
        <taxon>Eukaryota</taxon>
        <taxon>Viridiplantae</taxon>
        <taxon>Streptophyta</taxon>
        <taxon>Embryophyta</taxon>
        <taxon>Tracheophyta</taxon>
        <taxon>Spermatophyta</taxon>
        <taxon>Magnoliopsida</taxon>
        <taxon>Liliopsida</taxon>
        <taxon>Asparagales</taxon>
        <taxon>Orchidaceae</taxon>
        <taxon>Vanilloideae</taxon>
        <taxon>Vanilleae</taxon>
        <taxon>Vanilla</taxon>
    </lineage>
</organism>
<dbReference type="Proteomes" id="UP000639772">
    <property type="component" value="Chromosome 1"/>
</dbReference>
<gene>
    <name evidence="2" type="ORF">HPP92_003063</name>
</gene>
<protein>
    <submittedName>
        <fullName evidence="2">Uncharacterized protein</fullName>
    </submittedName>
</protein>
<feature type="region of interest" description="Disordered" evidence="1">
    <location>
        <begin position="67"/>
        <end position="107"/>
    </location>
</feature>
<feature type="compositionally biased region" description="Basic residues" evidence="1">
    <location>
        <begin position="172"/>
        <end position="182"/>
    </location>
</feature>
<proteinExistence type="predicted"/>
<dbReference type="SUPFAM" id="SSF64182">
    <property type="entry name" value="DHH phosphoesterases"/>
    <property type="match status" value="1"/>
</dbReference>
<feature type="compositionally biased region" description="Polar residues" evidence="1">
    <location>
        <begin position="70"/>
        <end position="80"/>
    </location>
</feature>
<evidence type="ECO:0000256" key="1">
    <source>
        <dbReference type="SAM" id="MobiDB-lite"/>
    </source>
</evidence>
<name>A0A835VNA6_VANPL</name>
<feature type="region of interest" description="Disordered" evidence="1">
    <location>
        <begin position="24"/>
        <end position="54"/>
    </location>
</feature>
<feature type="compositionally biased region" description="Low complexity" evidence="1">
    <location>
        <begin position="198"/>
        <end position="212"/>
    </location>
</feature>
<dbReference type="PANTHER" id="PTHR12112">
    <property type="entry name" value="BNIP - RELATED"/>
    <property type="match status" value="1"/>
</dbReference>
<dbReference type="GO" id="GO:0004309">
    <property type="term" value="F:exopolyphosphatase activity"/>
    <property type="evidence" value="ECO:0007669"/>
    <property type="project" value="TreeGrafter"/>
</dbReference>
<dbReference type="OrthoDB" id="374045at2759"/>
<dbReference type="GO" id="GO:0005737">
    <property type="term" value="C:cytoplasm"/>
    <property type="evidence" value="ECO:0007669"/>
    <property type="project" value="TreeGrafter"/>
</dbReference>
<feature type="region of interest" description="Disordered" evidence="1">
    <location>
        <begin position="484"/>
        <end position="512"/>
    </location>
</feature>
<dbReference type="AlphaFoldDB" id="A0A835VNA6"/>
<feature type="region of interest" description="Disordered" evidence="1">
    <location>
        <begin position="158"/>
        <end position="238"/>
    </location>
</feature>
<reference evidence="2 3" key="1">
    <citation type="journal article" date="2020" name="Nat. Food">
        <title>A phased Vanilla planifolia genome enables genetic improvement of flavour and production.</title>
        <authorList>
            <person name="Hasing T."/>
            <person name="Tang H."/>
            <person name="Brym M."/>
            <person name="Khazi F."/>
            <person name="Huang T."/>
            <person name="Chambers A.H."/>
        </authorList>
    </citation>
    <scope>NUCLEOTIDE SEQUENCE [LARGE SCALE GENOMIC DNA]</scope>
    <source>
        <tissue evidence="2">Leaf</tissue>
    </source>
</reference>
<dbReference type="PANTHER" id="PTHR12112:SF39">
    <property type="entry name" value="EG:152A3.5 PROTEIN (FBGN0003116_PN PROTEIN)"/>
    <property type="match status" value="1"/>
</dbReference>
<feature type="compositionally biased region" description="Polar residues" evidence="1">
    <location>
        <begin position="213"/>
        <end position="231"/>
    </location>
</feature>
<dbReference type="InterPro" id="IPR038763">
    <property type="entry name" value="DHH_sf"/>
</dbReference>
<dbReference type="EMBL" id="JADCNM010000001">
    <property type="protein sequence ID" value="KAG0502991.1"/>
    <property type="molecule type" value="Genomic_DNA"/>
</dbReference>
<dbReference type="Gene3D" id="3.90.1640.10">
    <property type="entry name" value="inorganic pyrophosphatase (n-terminal core)"/>
    <property type="match status" value="2"/>
</dbReference>
<sequence>MGEVARPLPDLTKDWFNDSTVADRRNSRSRSCCSGDVEEVRNGGRPAEAAKTASRLTQEWLEEAKHMVASGSTSRRTSPARSHGRLRFGGASCPTAKDLPPAPSLDKRDALSRNRLIEGISDEILQRSSARHIRNRSEVNLAANFSDSHLNPKWHITSFEESNDDPSPTSRRLPKLPPSRRNRFQEPALEATPRRTFRSSSPSYGLPGPLSSETSHNQSLALSPPRRSSASLDEASTPLSRKSVSGCIIRGLEEREKVNDDVKQINSFLLRQKAMIARVSDVEVSAKVKIVLSSYTPTTSSMVAAICYAWLLEKQRLSERRGLGIKEEIVLPVINRRRAKMWEHKQAAWLFYHLGIDASALMFSDELDLECLLMGRQCHLLVVGQDVLRTNGEVGSICTVLTDCEDAYSLLVTPILKKLLLAGILLDTQNLSSANCFTSRDVKAVQLLLVGFSPAYQDFLFEQLMQDHGECSFLQAFSQHYEKSSREETPKSSISPPSAPALVKESEVPSRGKNKFSIGRLLRLSSK</sequence>
<evidence type="ECO:0000313" key="3">
    <source>
        <dbReference type="Proteomes" id="UP000639772"/>
    </source>
</evidence>
<evidence type="ECO:0000313" key="2">
    <source>
        <dbReference type="EMBL" id="KAG0502991.1"/>
    </source>
</evidence>
<accession>A0A835VNA6</accession>
<comment type="caution">
    <text evidence="2">The sequence shown here is derived from an EMBL/GenBank/DDBJ whole genome shotgun (WGS) entry which is preliminary data.</text>
</comment>